<dbReference type="PATRIC" id="fig|272123.3.peg.4102"/>
<dbReference type="RefSeq" id="WP_015215776.1">
    <property type="nucleotide sequence ID" value="NC_019771.1"/>
</dbReference>
<dbReference type="STRING" id="272123.Anacy_3774"/>
<reference evidence="5" key="1">
    <citation type="journal article" date="2013" name="Proc. Natl. Acad. Sci. U.S.A.">
        <title>Improving the coverage of the cyanobacterial phylum using diversity-driven genome sequencing.</title>
        <authorList>
            <person name="Shih P.M."/>
            <person name="Wu D."/>
            <person name="Latifi A."/>
            <person name="Axen S.D."/>
            <person name="Fewer D.P."/>
            <person name="Talla E."/>
            <person name="Calteau A."/>
            <person name="Cai F."/>
            <person name="Tandeau de Marsac N."/>
            <person name="Rippka R."/>
            <person name="Herdman M."/>
            <person name="Sivonen K."/>
            <person name="Coursin T."/>
            <person name="Laurent T."/>
            <person name="Goodwin L."/>
            <person name="Nolan M."/>
            <person name="Davenport K.W."/>
            <person name="Han C.S."/>
            <person name="Rubin E.M."/>
            <person name="Eisen J.A."/>
            <person name="Woyke T."/>
            <person name="Gugger M."/>
            <person name="Kerfeld C.A."/>
        </authorList>
    </citation>
    <scope>NUCLEOTIDE SEQUENCE [LARGE SCALE GENOMIC DNA]</scope>
    <source>
        <strain evidence="5">ATCC 27899 / PCC 7122</strain>
    </source>
</reference>
<dbReference type="CDD" id="cd03801">
    <property type="entry name" value="GT4_PimA-like"/>
    <property type="match status" value="1"/>
</dbReference>
<name>K9ZLF6_ANACC</name>
<organism evidence="4 5">
    <name type="scientific">Anabaena cylindrica (strain ATCC 27899 / PCC 7122)</name>
    <dbReference type="NCBI Taxonomy" id="272123"/>
    <lineage>
        <taxon>Bacteria</taxon>
        <taxon>Bacillati</taxon>
        <taxon>Cyanobacteriota</taxon>
        <taxon>Cyanophyceae</taxon>
        <taxon>Nostocales</taxon>
        <taxon>Nostocaceae</taxon>
        <taxon>Anabaena</taxon>
    </lineage>
</organism>
<dbReference type="EMBL" id="CP003659">
    <property type="protein sequence ID" value="AFZ59155.1"/>
    <property type="molecule type" value="Genomic_DNA"/>
</dbReference>
<proteinExistence type="predicted"/>
<keyword evidence="2 4" id="KW-0808">Transferase</keyword>
<feature type="domain" description="Glycosyl transferase family 1" evidence="3">
    <location>
        <begin position="178"/>
        <end position="327"/>
    </location>
</feature>
<evidence type="ECO:0000256" key="1">
    <source>
        <dbReference type="ARBA" id="ARBA00022676"/>
    </source>
</evidence>
<gene>
    <name evidence="4" type="ordered locus">Anacy_3774</name>
</gene>
<dbReference type="SUPFAM" id="SSF53756">
    <property type="entry name" value="UDP-Glycosyltransferase/glycogen phosphorylase"/>
    <property type="match status" value="1"/>
</dbReference>
<evidence type="ECO:0000313" key="5">
    <source>
        <dbReference type="Proteomes" id="UP000010474"/>
    </source>
</evidence>
<evidence type="ECO:0000313" key="4">
    <source>
        <dbReference type="EMBL" id="AFZ59155.1"/>
    </source>
</evidence>
<dbReference type="eggNOG" id="COG0438">
    <property type="taxonomic scope" value="Bacteria"/>
</dbReference>
<dbReference type="OrthoDB" id="9790710at2"/>
<dbReference type="AlphaFoldDB" id="K9ZLF6"/>
<evidence type="ECO:0000259" key="3">
    <source>
        <dbReference type="Pfam" id="PF00534"/>
    </source>
</evidence>
<dbReference type="KEGG" id="acy:Anacy_3774"/>
<dbReference type="PANTHER" id="PTHR12526">
    <property type="entry name" value="GLYCOSYLTRANSFERASE"/>
    <property type="match status" value="1"/>
</dbReference>
<dbReference type="PANTHER" id="PTHR12526:SF510">
    <property type="entry name" value="D-INOSITOL 3-PHOSPHATE GLYCOSYLTRANSFERASE"/>
    <property type="match status" value="1"/>
</dbReference>
<dbReference type="Gene3D" id="3.40.50.2000">
    <property type="entry name" value="Glycogen Phosphorylase B"/>
    <property type="match status" value="2"/>
</dbReference>
<sequence length="360" mass="40363">MNTLKVTFYSIVPSPYQRDLFYALSQIPGINITVYYLEAAYNIYPWPKKPLNSYEKVLPGFVLSWGGSRFHVNWHLPNINQSDVIVINGYMNTTAQLLLRLYGRQIPCVFWGEKIVGSTGGLKSKLQQLFAEGLTQSSAIAAIGSLAEADYSRRYPGKLIFNIPYYCDLTDFNQNLPQRPRTPIKILFCGQMIARKGVDILLQAFHRLIEYGLQVKLLLVGQEAELPQMLELLPEQTQQNIEYAGFQAPENLPKFFSQADLFVLPSRYDGWGVVVNQAVGAGLPIVCSDAVGAAHDLIKPGENGYLFPSENIDALVEILKNYIQHPDKIQIASAASLQISELISPHLGAQRWCDLLKKLI</sequence>
<keyword evidence="5" id="KW-1185">Reference proteome</keyword>
<accession>K9ZLF6</accession>
<evidence type="ECO:0000256" key="2">
    <source>
        <dbReference type="ARBA" id="ARBA00022679"/>
    </source>
</evidence>
<dbReference type="GO" id="GO:0016757">
    <property type="term" value="F:glycosyltransferase activity"/>
    <property type="evidence" value="ECO:0007669"/>
    <property type="project" value="UniProtKB-KW"/>
</dbReference>
<dbReference type="Proteomes" id="UP000010474">
    <property type="component" value="Chromosome"/>
</dbReference>
<dbReference type="HOGENOM" id="CLU_009583_5_2_3"/>
<keyword evidence="1" id="KW-0328">Glycosyltransferase</keyword>
<protein>
    <submittedName>
        <fullName evidence="4">Glycosyl transferase group 1</fullName>
    </submittedName>
</protein>
<dbReference type="Pfam" id="PF00534">
    <property type="entry name" value="Glycos_transf_1"/>
    <property type="match status" value="1"/>
</dbReference>
<dbReference type="InterPro" id="IPR001296">
    <property type="entry name" value="Glyco_trans_1"/>
</dbReference>